<accession>A0A381XYB2</accession>
<dbReference type="PANTHER" id="PTHR11049:SF5">
    <property type="entry name" value="ACYL-COA THIOESTER HYDROLASE YCIA"/>
    <property type="match status" value="1"/>
</dbReference>
<feature type="domain" description="HotDog ACOT-type" evidence="2">
    <location>
        <begin position="25"/>
        <end position="139"/>
    </location>
</feature>
<dbReference type="InterPro" id="IPR006683">
    <property type="entry name" value="Thioestr_dom"/>
</dbReference>
<name>A0A381XYB2_9ZZZZ</name>
<dbReference type="InterPro" id="IPR033120">
    <property type="entry name" value="HOTDOG_ACOT"/>
</dbReference>
<evidence type="ECO:0000256" key="1">
    <source>
        <dbReference type="ARBA" id="ARBA00022801"/>
    </source>
</evidence>
<evidence type="ECO:0000313" key="3">
    <source>
        <dbReference type="EMBL" id="SVA69779.1"/>
    </source>
</evidence>
<dbReference type="InterPro" id="IPR029069">
    <property type="entry name" value="HotDog_dom_sf"/>
</dbReference>
<reference evidence="3" key="1">
    <citation type="submission" date="2018-05" db="EMBL/GenBank/DDBJ databases">
        <authorList>
            <person name="Lanie J.A."/>
            <person name="Ng W.-L."/>
            <person name="Kazmierczak K.M."/>
            <person name="Andrzejewski T.M."/>
            <person name="Davidsen T.M."/>
            <person name="Wayne K.J."/>
            <person name="Tettelin H."/>
            <person name="Glass J.I."/>
            <person name="Rusch D."/>
            <person name="Podicherti R."/>
            <person name="Tsui H.-C.T."/>
            <person name="Winkler M.E."/>
        </authorList>
    </citation>
    <scope>NUCLEOTIDE SEQUENCE</scope>
</reference>
<sequence length="152" mass="16552">VQTRAPPHTLICAAHSQRVSTGPPHTHMPVIRQLTMPKDANALGTIFGGVILAQIDQAAAIEAHRHHVGRVVTVAMDRVEFKQPVLIGDLVSYFTTTRKVGRTSVAIDVNVWAQRQFAESGDFIPVTDACVTMVAVDEDCKPLPLNRPQKQG</sequence>
<dbReference type="EMBL" id="UINC01016831">
    <property type="protein sequence ID" value="SVA69779.1"/>
    <property type="molecule type" value="Genomic_DNA"/>
</dbReference>
<organism evidence="3">
    <name type="scientific">marine metagenome</name>
    <dbReference type="NCBI Taxonomy" id="408172"/>
    <lineage>
        <taxon>unclassified sequences</taxon>
        <taxon>metagenomes</taxon>
        <taxon>ecological metagenomes</taxon>
    </lineage>
</organism>
<dbReference type="GO" id="GO:0052816">
    <property type="term" value="F:long-chain fatty acyl-CoA hydrolase activity"/>
    <property type="evidence" value="ECO:0007669"/>
    <property type="project" value="TreeGrafter"/>
</dbReference>
<dbReference type="Gene3D" id="3.10.129.10">
    <property type="entry name" value="Hotdog Thioesterase"/>
    <property type="match status" value="1"/>
</dbReference>
<dbReference type="GO" id="GO:0005829">
    <property type="term" value="C:cytosol"/>
    <property type="evidence" value="ECO:0007669"/>
    <property type="project" value="TreeGrafter"/>
</dbReference>
<dbReference type="AlphaFoldDB" id="A0A381XYB2"/>
<protein>
    <recommendedName>
        <fullName evidence="2">HotDog ACOT-type domain-containing protein</fullName>
    </recommendedName>
</protein>
<feature type="non-terminal residue" evidence="3">
    <location>
        <position position="1"/>
    </location>
</feature>
<dbReference type="Pfam" id="PF03061">
    <property type="entry name" value="4HBT"/>
    <property type="match status" value="1"/>
</dbReference>
<dbReference type="GO" id="GO:0009062">
    <property type="term" value="P:fatty acid catabolic process"/>
    <property type="evidence" value="ECO:0007669"/>
    <property type="project" value="TreeGrafter"/>
</dbReference>
<dbReference type="InterPro" id="IPR040170">
    <property type="entry name" value="Cytosol_ACT"/>
</dbReference>
<dbReference type="CDD" id="cd03442">
    <property type="entry name" value="BFIT_BACH"/>
    <property type="match status" value="1"/>
</dbReference>
<dbReference type="PANTHER" id="PTHR11049">
    <property type="entry name" value="ACYL COENZYME A THIOESTER HYDROLASE"/>
    <property type="match status" value="1"/>
</dbReference>
<proteinExistence type="predicted"/>
<dbReference type="PROSITE" id="PS51770">
    <property type="entry name" value="HOTDOG_ACOT"/>
    <property type="match status" value="1"/>
</dbReference>
<keyword evidence="1" id="KW-0378">Hydrolase</keyword>
<gene>
    <name evidence="3" type="ORF">METZ01_LOCUS122633</name>
</gene>
<dbReference type="SUPFAM" id="SSF54637">
    <property type="entry name" value="Thioesterase/thiol ester dehydrase-isomerase"/>
    <property type="match status" value="1"/>
</dbReference>
<dbReference type="GO" id="GO:0006637">
    <property type="term" value="P:acyl-CoA metabolic process"/>
    <property type="evidence" value="ECO:0007669"/>
    <property type="project" value="TreeGrafter"/>
</dbReference>
<evidence type="ECO:0000259" key="2">
    <source>
        <dbReference type="PROSITE" id="PS51770"/>
    </source>
</evidence>